<keyword evidence="1" id="KW-0732">Signal</keyword>
<name>A0A2A4X9W8_9GAMM</name>
<protein>
    <submittedName>
        <fullName evidence="2">Uncharacterized protein</fullName>
    </submittedName>
</protein>
<feature type="signal peptide" evidence="1">
    <location>
        <begin position="1"/>
        <end position="23"/>
    </location>
</feature>
<evidence type="ECO:0000313" key="3">
    <source>
        <dbReference type="Proteomes" id="UP000218767"/>
    </source>
</evidence>
<dbReference type="EMBL" id="NVUL01000022">
    <property type="protein sequence ID" value="PCI79071.1"/>
    <property type="molecule type" value="Genomic_DNA"/>
</dbReference>
<dbReference type="Proteomes" id="UP000218767">
    <property type="component" value="Unassembled WGS sequence"/>
</dbReference>
<evidence type="ECO:0000256" key="1">
    <source>
        <dbReference type="SAM" id="SignalP"/>
    </source>
</evidence>
<reference evidence="3" key="1">
    <citation type="submission" date="2017-08" db="EMBL/GenBank/DDBJ databases">
        <title>A dynamic microbial community with high functional redundancy inhabits the cold, oxic subseafloor aquifer.</title>
        <authorList>
            <person name="Tully B.J."/>
            <person name="Wheat C.G."/>
            <person name="Glazer B.T."/>
            <person name="Huber J.A."/>
        </authorList>
    </citation>
    <scope>NUCLEOTIDE SEQUENCE [LARGE SCALE GENOMIC DNA]</scope>
</reference>
<sequence length="235" mass="26537">MKNTIRFSLVSVLALFLSVSSFAQGTGVPQSVRDMILRSQADTQFEQTARVQMDVQYGDFLRSLATQPLKRNQVEAVLVELFSERAELSLQVAQNQASPDQLKIITEYEYVRSRLEPLLTMAELGVIDAQRGGATDEQLKNGYAEELSRTTGSLSEADKDLVLDTIVKHIRMAQGENGKMNAQNVEELIQKQSASFMHARMEMDALFDVVKLQQVDQFMGRLHNNLYRNRSMSDQ</sequence>
<feature type="chain" id="PRO_5012562746" evidence="1">
    <location>
        <begin position="24"/>
        <end position="235"/>
    </location>
</feature>
<accession>A0A2A4X9W8</accession>
<gene>
    <name evidence="2" type="ORF">COB20_05645</name>
</gene>
<organism evidence="2 3">
    <name type="scientific">SAR86 cluster bacterium</name>
    <dbReference type="NCBI Taxonomy" id="2030880"/>
    <lineage>
        <taxon>Bacteria</taxon>
        <taxon>Pseudomonadati</taxon>
        <taxon>Pseudomonadota</taxon>
        <taxon>Gammaproteobacteria</taxon>
        <taxon>SAR86 cluster</taxon>
    </lineage>
</organism>
<comment type="caution">
    <text evidence="2">The sequence shown here is derived from an EMBL/GenBank/DDBJ whole genome shotgun (WGS) entry which is preliminary data.</text>
</comment>
<dbReference type="AlphaFoldDB" id="A0A2A4X9W8"/>
<evidence type="ECO:0000313" key="2">
    <source>
        <dbReference type="EMBL" id="PCI79071.1"/>
    </source>
</evidence>
<proteinExistence type="predicted"/>